<evidence type="ECO:0000313" key="3">
    <source>
        <dbReference type="Proteomes" id="UP001501183"/>
    </source>
</evidence>
<gene>
    <name evidence="2" type="ORF">GCM10023094_34460</name>
</gene>
<protein>
    <submittedName>
        <fullName evidence="2">Uncharacterized protein</fullName>
    </submittedName>
</protein>
<sequence>MRRPTMTDRPTLDHATARPDTTVHPGTPEYDTAPSPRRGRRPRGWPRGGPAAADTGHTRGNPSPDGRLHTAGATKARESPSGAVPTLMCQTRHGHARHRSPRPRELTATTTAIGSKHVIRGMMKE</sequence>
<dbReference type="Proteomes" id="UP001501183">
    <property type="component" value="Unassembled WGS sequence"/>
</dbReference>
<name>A0ABP8PA52_9NOCA</name>
<evidence type="ECO:0000256" key="1">
    <source>
        <dbReference type="SAM" id="MobiDB-lite"/>
    </source>
</evidence>
<comment type="caution">
    <text evidence="2">The sequence shown here is derived from an EMBL/GenBank/DDBJ whole genome shotgun (WGS) entry which is preliminary data.</text>
</comment>
<keyword evidence="3" id="KW-1185">Reference proteome</keyword>
<accession>A0ABP8PA52</accession>
<reference evidence="3" key="1">
    <citation type="journal article" date="2019" name="Int. J. Syst. Evol. Microbiol.">
        <title>The Global Catalogue of Microorganisms (GCM) 10K type strain sequencing project: providing services to taxonomists for standard genome sequencing and annotation.</title>
        <authorList>
            <consortium name="The Broad Institute Genomics Platform"/>
            <consortium name="The Broad Institute Genome Sequencing Center for Infectious Disease"/>
            <person name="Wu L."/>
            <person name="Ma J."/>
        </authorList>
    </citation>
    <scope>NUCLEOTIDE SEQUENCE [LARGE SCALE GENOMIC DNA]</scope>
    <source>
        <strain evidence="3">JCM 32206</strain>
    </source>
</reference>
<feature type="region of interest" description="Disordered" evidence="1">
    <location>
        <begin position="1"/>
        <end position="105"/>
    </location>
</feature>
<proteinExistence type="predicted"/>
<evidence type="ECO:0000313" key="2">
    <source>
        <dbReference type="EMBL" id="GAA4483200.1"/>
    </source>
</evidence>
<dbReference type="EMBL" id="BAABFB010000051">
    <property type="protein sequence ID" value="GAA4483200.1"/>
    <property type="molecule type" value="Genomic_DNA"/>
</dbReference>
<organism evidence="2 3">
    <name type="scientific">Rhodococcus olei</name>
    <dbReference type="NCBI Taxonomy" id="2161675"/>
    <lineage>
        <taxon>Bacteria</taxon>
        <taxon>Bacillati</taxon>
        <taxon>Actinomycetota</taxon>
        <taxon>Actinomycetes</taxon>
        <taxon>Mycobacteriales</taxon>
        <taxon>Nocardiaceae</taxon>
        <taxon>Rhodococcus</taxon>
    </lineage>
</organism>
<feature type="compositionally biased region" description="Basic residues" evidence="1">
    <location>
        <begin position="92"/>
        <end position="101"/>
    </location>
</feature>